<dbReference type="EMBL" id="MHKN01000009">
    <property type="protein sequence ID" value="OGY92802.1"/>
    <property type="molecule type" value="Genomic_DNA"/>
</dbReference>
<name>A0A1G2BUM8_9BACT</name>
<dbReference type="InterPro" id="IPR002880">
    <property type="entry name" value="Pyrv_Fd/Flavodoxin_OxRdtase_N"/>
</dbReference>
<dbReference type="PANTHER" id="PTHR32154:SF20">
    <property type="entry name" value="2-OXOGLUTARATE OXIDOREDUCTASE SUBUNIT KORA"/>
    <property type="match status" value="1"/>
</dbReference>
<evidence type="ECO:0008006" key="7">
    <source>
        <dbReference type="Google" id="ProtNLM"/>
    </source>
</evidence>
<proteinExistence type="predicted"/>
<feature type="domain" description="Pyruvate:ferredoxin oxidoreductase core" evidence="4">
    <location>
        <begin position="479"/>
        <end position="549"/>
    </location>
</feature>
<evidence type="ECO:0000256" key="1">
    <source>
        <dbReference type="ARBA" id="ARBA00023002"/>
    </source>
</evidence>
<dbReference type="Pfam" id="PF01558">
    <property type="entry name" value="POR"/>
    <property type="match status" value="1"/>
</dbReference>
<dbReference type="InterPro" id="IPR029061">
    <property type="entry name" value="THDP-binding"/>
</dbReference>
<dbReference type="InterPro" id="IPR009014">
    <property type="entry name" value="Transketo_C/PFOR_II"/>
</dbReference>
<evidence type="ECO:0000313" key="5">
    <source>
        <dbReference type="EMBL" id="OGY92802.1"/>
    </source>
</evidence>
<dbReference type="SUPFAM" id="SSF52922">
    <property type="entry name" value="TK C-terminal domain-like"/>
    <property type="match status" value="1"/>
</dbReference>
<dbReference type="InterPro" id="IPR022367">
    <property type="entry name" value="2-oxoacid/accept_OxRdtase_asu"/>
</dbReference>
<dbReference type="SUPFAM" id="SSF52518">
    <property type="entry name" value="Thiamin diphosphate-binding fold (THDP-binding)"/>
    <property type="match status" value="1"/>
</dbReference>
<dbReference type="Gene3D" id="3.40.920.10">
    <property type="entry name" value="Pyruvate-ferredoxin oxidoreductase, PFOR, domain III"/>
    <property type="match status" value="1"/>
</dbReference>
<dbReference type="AlphaFoldDB" id="A0A1G2BUM8"/>
<dbReference type="InterPro" id="IPR050722">
    <property type="entry name" value="Pyruvate:ferred/Flavod_OxRd"/>
</dbReference>
<dbReference type="Pfam" id="PF01855">
    <property type="entry name" value="POR_N"/>
    <property type="match status" value="1"/>
</dbReference>
<dbReference type="CDD" id="cd07034">
    <property type="entry name" value="TPP_PYR_PFOR_IOR-alpha_like"/>
    <property type="match status" value="1"/>
</dbReference>
<accession>A0A1G2BUM8</accession>
<dbReference type="FunFam" id="3.40.50.970:FF:000022">
    <property type="entry name" value="2-oxoglutarate ferredoxin oxidoreductase alpha subunit"/>
    <property type="match status" value="1"/>
</dbReference>
<evidence type="ECO:0000259" key="4">
    <source>
        <dbReference type="Pfam" id="PF17147"/>
    </source>
</evidence>
<dbReference type="Gene3D" id="3.40.50.920">
    <property type="match status" value="1"/>
</dbReference>
<dbReference type="Gene3D" id="3.40.50.970">
    <property type="match status" value="1"/>
</dbReference>
<dbReference type="GO" id="GO:0016903">
    <property type="term" value="F:oxidoreductase activity, acting on the aldehyde or oxo group of donors"/>
    <property type="evidence" value="ECO:0007669"/>
    <property type="project" value="InterPro"/>
</dbReference>
<dbReference type="Proteomes" id="UP000177349">
    <property type="component" value="Unassembled WGS sequence"/>
</dbReference>
<evidence type="ECO:0000259" key="3">
    <source>
        <dbReference type="Pfam" id="PF01855"/>
    </source>
</evidence>
<organism evidence="5 6">
    <name type="scientific">Candidatus Komeilibacteria bacterium RIFCSPLOWO2_01_FULL_53_11</name>
    <dbReference type="NCBI Taxonomy" id="1798552"/>
    <lineage>
        <taxon>Bacteria</taxon>
        <taxon>Candidatus Komeiliibacteriota</taxon>
    </lineage>
</organism>
<dbReference type="InterPro" id="IPR033412">
    <property type="entry name" value="PFOR_II"/>
</dbReference>
<evidence type="ECO:0000313" key="6">
    <source>
        <dbReference type="Proteomes" id="UP000177349"/>
    </source>
</evidence>
<gene>
    <name evidence="5" type="ORF">A3B31_02855</name>
</gene>
<evidence type="ECO:0000259" key="2">
    <source>
        <dbReference type="Pfam" id="PF01558"/>
    </source>
</evidence>
<dbReference type="SUPFAM" id="SSF53323">
    <property type="entry name" value="Pyruvate-ferredoxin oxidoreductase, PFOR, domain III"/>
    <property type="match status" value="1"/>
</dbReference>
<feature type="domain" description="Pyruvate/ketoisovalerate oxidoreductase catalytic" evidence="2">
    <location>
        <begin position="15"/>
        <end position="180"/>
    </location>
</feature>
<reference evidence="5 6" key="1">
    <citation type="journal article" date="2016" name="Nat. Commun.">
        <title>Thousands of microbial genomes shed light on interconnected biogeochemical processes in an aquifer system.</title>
        <authorList>
            <person name="Anantharaman K."/>
            <person name="Brown C.T."/>
            <person name="Hug L.A."/>
            <person name="Sharon I."/>
            <person name="Castelle C.J."/>
            <person name="Probst A.J."/>
            <person name="Thomas B.C."/>
            <person name="Singh A."/>
            <person name="Wilkins M.J."/>
            <person name="Karaoz U."/>
            <person name="Brodie E.L."/>
            <person name="Williams K.H."/>
            <person name="Hubbard S.S."/>
            <person name="Banfield J.F."/>
        </authorList>
    </citation>
    <scope>NUCLEOTIDE SEQUENCE [LARGE SCALE GENOMIC DNA]</scope>
</reference>
<dbReference type="PANTHER" id="PTHR32154">
    <property type="entry name" value="PYRUVATE-FLAVODOXIN OXIDOREDUCTASE-RELATED"/>
    <property type="match status" value="1"/>
</dbReference>
<dbReference type="NCBIfam" id="TIGR03710">
    <property type="entry name" value="OAFO_sf"/>
    <property type="match status" value="1"/>
</dbReference>
<protein>
    <recommendedName>
        <fullName evidence="7">2-oxoacid:ferredoxin oxidoreductase subunit alpha</fullName>
    </recommendedName>
</protein>
<keyword evidence="1" id="KW-0560">Oxidoreductase</keyword>
<sequence length="581" mass="63716">MSRYLISWKVGGEAGFGIKSAGLTFAKVCKRAGYFVFGYDEYPSLIRGGHTTYQVTVSESPVASTAEEVDILVALNKDTFTRHAKELNHGSVVIYDKTAAPITLTEAQKEMHIKLVHIPLALLTEQAKGQPVMRNTISLGASQAVIGLPFSMLASVITQTFGHKSALIETNITAARLGYDYVRKEYPKLDFKTKLWNKPDGKELLLTGNDAIALGALAADLRFYVAYPMTPSSSILHYLAGKASSQKLVVKHAEDEISVINMALGASHAGVRAMVGTSGGGFSLMVEAQGLAGITETPIVIVNAQRPGPATGLPTWTEQGDLRFVMHAAQGEFPRIVLAPGDHAECFYMTAKAFNWADRYQVPVILLTDKFLGESHRTVEPFDVKRVTVDRGKALMSDAALRNAKAYKRYKVTADGISPRSIPGQKNGVYLANSDEHDEFGFSDEESANRIEQVRKRARKFALAAREINGAMLYGSPKAKKTVVAWGSMKGPVQDAIAWLHPSQQRKINFLHLNVLWPFPSETVAQVLGRAKTVLLVENNSTAQLGGLIRQQTGIYLEHKLLKYDGRPLYPSEIKERLLML</sequence>
<dbReference type="Pfam" id="PF17147">
    <property type="entry name" value="PFOR_II"/>
    <property type="match status" value="1"/>
</dbReference>
<feature type="domain" description="Pyruvate flavodoxin/ferredoxin oxidoreductase pyrimidine binding" evidence="3">
    <location>
        <begin position="215"/>
        <end position="455"/>
    </location>
</feature>
<dbReference type="InterPro" id="IPR019752">
    <property type="entry name" value="Pyrv/ketoisovalerate_OxRed_cat"/>
</dbReference>
<comment type="caution">
    <text evidence="5">The sequence shown here is derived from an EMBL/GenBank/DDBJ whole genome shotgun (WGS) entry which is preliminary data.</text>
</comment>
<dbReference type="InterPro" id="IPR002869">
    <property type="entry name" value="Pyrv_flavodox_OxRed_cen"/>
</dbReference>
<dbReference type="GO" id="GO:0006979">
    <property type="term" value="P:response to oxidative stress"/>
    <property type="evidence" value="ECO:0007669"/>
    <property type="project" value="TreeGrafter"/>
</dbReference>